<dbReference type="InterPro" id="IPR013083">
    <property type="entry name" value="Znf_RING/FYVE/PHD"/>
</dbReference>
<evidence type="ECO:0000256" key="9">
    <source>
        <dbReference type="ARBA" id="ARBA00022786"/>
    </source>
</evidence>
<dbReference type="PROSITE" id="PS50089">
    <property type="entry name" value="ZF_RING_2"/>
    <property type="match status" value="1"/>
</dbReference>
<dbReference type="EMBL" id="CP144695">
    <property type="protein sequence ID" value="WVZ06189.1"/>
    <property type="molecule type" value="Genomic_DNA"/>
</dbReference>
<sequence>LSHPIELKRNSEHVFVAHVTSFSFKHHFLHQPFKLSLLQHICVHSAHTFMEMGVHHVLILLLSLCSSLECVNAQWNPLSPATYEEMNRSDNLKASLSLSFSCVSIGFFLFLFFKIRSRFSPIKPLSKRTAEAIQTCPTFHFSQMKELGLGNGAEECAVCLLEFEDSDTVKMLPLCQHVFHQHCIDQWLPSRLTCPICRQKLISDDTEANITDVPSEQEREEEEENGDTAEFTEVAITAATEQHEHETEADNAVG</sequence>
<comment type="similarity">
    <text evidence="13">Belongs to the RING-type zinc finger family. ATL subfamily.</text>
</comment>
<keyword evidence="8 14" id="KW-0863">Zinc-finger</keyword>
<dbReference type="Pfam" id="PF13639">
    <property type="entry name" value="zf-RING_2"/>
    <property type="match status" value="1"/>
</dbReference>
<feature type="compositionally biased region" description="Acidic residues" evidence="15">
    <location>
        <begin position="218"/>
        <end position="227"/>
    </location>
</feature>
<evidence type="ECO:0000256" key="2">
    <source>
        <dbReference type="ARBA" id="ARBA00004167"/>
    </source>
</evidence>
<evidence type="ECO:0000256" key="10">
    <source>
        <dbReference type="ARBA" id="ARBA00022833"/>
    </source>
</evidence>
<evidence type="ECO:0000259" key="17">
    <source>
        <dbReference type="PROSITE" id="PS50089"/>
    </source>
</evidence>
<dbReference type="InterPro" id="IPR001841">
    <property type="entry name" value="Znf_RING"/>
</dbReference>
<feature type="domain" description="RING-type" evidence="17">
    <location>
        <begin position="156"/>
        <end position="198"/>
    </location>
</feature>
<evidence type="ECO:0000256" key="6">
    <source>
        <dbReference type="ARBA" id="ARBA00022692"/>
    </source>
</evidence>
<dbReference type="FunFam" id="3.30.40.10:FF:000187">
    <property type="entry name" value="E3 ubiquitin-protein ligase ATL6"/>
    <property type="match status" value="1"/>
</dbReference>
<comment type="catalytic activity">
    <reaction evidence="1">
        <text>S-ubiquitinyl-[E2 ubiquitin-conjugating enzyme]-L-cysteine + [acceptor protein]-L-lysine = [E2 ubiquitin-conjugating enzyme]-L-cysteine + N(6)-ubiquitinyl-[acceptor protein]-L-lysine.</text>
        <dbReference type="EC" id="2.3.2.27"/>
    </reaction>
</comment>
<keyword evidence="9" id="KW-0833">Ubl conjugation pathway</keyword>
<feature type="non-terminal residue" evidence="18">
    <location>
        <position position="1"/>
    </location>
</feature>
<evidence type="ECO:0000256" key="14">
    <source>
        <dbReference type="PROSITE-ProRule" id="PRU00175"/>
    </source>
</evidence>
<dbReference type="GO" id="GO:0016567">
    <property type="term" value="P:protein ubiquitination"/>
    <property type="evidence" value="ECO:0007669"/>
    <property type="project" value="InterPro"/>
</dbReference>
<feature type="transmembrane region" description="Helical" evidence="16">
    <location>
        <begin position="95"/>
        <end position="113"/>
    </location>
</feature>
<dbReference type="SUPFAM" id="SSF57850">
    <property type="entry name" value="RING/U-box"/>
    <property type="match status" value="1"/>
</dbReference>
<evidence type="ECO:0000313" key="18">
    <source>
        <dbReference type="EMBL" id="WVZ06189.1"/>
    </source>
</evidence>
<dbReference type="GO" id="GO:0016020">
    <property type="term" value="C:membrane"/>
    <property type="evidence" value="ECO:0007669"/>
    <property type="project" value="UniProtKB-SubCell"/>
</dbReference>
<protein>
    <recommendedName>
        <fullName evidence="4">RING-type E3 ubiquitin transferase</fullName>
        <ecNumber evidence="4">2.3.2.27</ecNumber>
    </recommendedName>
</protein>
<dbReference type="Gene3D" id="3.30.40.10">
    <property type="entry name" value="Zinc/RING finger domain, C3HC4 (zinc finger)"/>
    <property type="match status" value="1"/>
</dbReference>
<keyword evidence="7" id="KW-0479">Metal-binding</keyword>
<comment type="subcellular location">
    <subcellularLocation>
        <location evidence="2">Membrane</location>
        <topology evidence="2">Single-pass membrane protein</topology>
    </subcellularLocation>
</comment>
<proteinExistence type="inferred from homology"/>
<evidence type="ECO:0000256" key="15">
    <source>
        <dbReference type="SAM" id="MobiDB-lite"/>
    </source>
</evidence>
<dbReference type="PANTHER" id="PTHR46913">
    <property type="entry name" value="RING-H2 FINGER PROTEIN ATL16"/>
    <property type="match status" value="1"/>
</dbReference>
<evidence type="ECO:0000256" key="7">
    <source>
        <dbReference type="ARBA" id="ARBA00022723"/>
    </source>
</evidence>
<dbReference type="AlphaFoldDB" id="A0AAQ3RSH8"/>
<feature type="region of interest" description="Disordered" evidence="15">
    <location>
        <begin position="208"/>
        <end position="254"/>
    </location>
</feature>
<accession>A0AAQ3RSH8</accession>
<keyword evidence="5" id="KW-0808">Transferase</keyword>
<organism evidence="18 19">
    <name type="scientific">Vigna mungo</name>
    <name type="common">Black gram</name>
    <name type="synonym">Phaseolus mungo</name>
    <dbReference type="NCBI Taxonomy" id="3915"/>
    <lineage>
        <taxon>Eukaryota</taxon>
        <taxon>Viridiplantae</taxon>
        <taxon>Streptophyta</taxon>
        <taxon>Embryophyta</taxon>
        <taxon>Tracheophyta</taxon>
        <taxon>Spermatophyta</taxon>
        <taxon>Magnoliopsida</taxon>
        <taxon>eudicotyledons</taxon>
        <taxon>Gunneridae</taxon>
        <taxon>Pentapetalae</taxon>
        <taxon>rosids</taxon>
        <taxon>fabids</taxon>
        <taxon>Fabales</taxon>
        <taxon>Fabaceae</taxon>
        <taxon>Papilionoideae</taxon>
        <taxon>50 kb inversion clade</taxon>
        <taxon>NPAAA clade</taxon>
        <taxon>indigoferoid/millettioid clade</taxon>
        <taxon>Phaseoleae</taxon>
        <taxon>Vigna</taxon>
    </lineage>
</organism>
<evidence type="ECO:0000256" key="12">
    <source>
        <dbReference type="ARBA" id="ARBA00023136"/>
    </source>
</evidence>
<gene>
    <name evidence="18" type="ORF">V8G54_019535</name>
</gene>
<dbReference type="EC" id="2.3.2.27" evidence="4"/>
<evidence type="ECO:0000313" key="19">
    <source>
        <dbReference type="Proteomes" id="UP001374535"/>
    </source>
</evidence>
<comment type="pathway">
    <text evidence="3">Protein modification; protein ubiquitination.</text>
</comment>
<evidence type="ECO:0000256" key="8">
    <source>
        <dbReference type="ARBA" id="ARBA00022771"/>
    </source>
</evidence>
<keyword evidence="6 16" id="KW-0812">Transmembrane</keyword>
<keyword evidence="11 16" id="KW-1133">Transmembrane helix</keyword>
<dbReference type="GO" id="GO:0008270">
    <property type="term" value="F:zinc ion binding"/>
    <property type="evidence" value="ECO:0007669"/>
    <property type="project" value="UniProtKB-KW"/>
</dbReference>
<name>A0AAQ3RSH8_VIGMU</name>
<keyword evidence="12 16" id="KW-0472">Membrane</keyword>
<dbReference type="SMART" id="SM00184">
    <property type="entry name" value="RING"/>
    <property type="match status" value="1"/>
</dbReference>
<evidence type="ECO:0000256" key="11">
    <source>
        <dbReference type="ARBA" id="ARBA00022989"/>
    </source>
</evidence>
<evidence type="ECO:0000256" key="3">
    <source>
        <dbReference type="ARBA" id="ARBA00004906"/>
    </source>
</evidence>
<dbReference type="GO" id="GO:0061630">
    <property type="term" value="F:ubiquitin protein ligase activity"/>
    <property type="evidence" value="ECO:0007669"/>
    <property type="project" value="UniProtKB-EC"/>
</dbReference>
<evidence type="ECO:0000256" key="16">
    <source>
        <dbReference type="SAM" id="Phobius"/>
    </source>
</evidence>
<dbReference type="InterPro" id="IPR044600">
    <property type="entry name" value="ATL1/ATL16-like"/>
</dbReference>
<dbReference type="CDD" id="cd16461">
    <property type="entry name" value="RING-H2_EL5-like"/>
    <property type="match status" value="1"/>
</dbReference>
<keyword evidence="10" id="KW-0862">Zinc</keyword>
<reference evidence="18 19" key="1">
    <citation type="journal article" date="2023" name="Life. Sci Alliance">
        <title>Evolutionary insights into 3D genome organization and epigenetic landscape of Vigna mungo.</title>
        <authorList>
            <person name="Junaid A."/>
            <person name="Singh B."/>
            <person name="Bhatia S."/>
        </authorList>
    </citation>
    <scope>NUCLEOTIDE SEQUENCE [LARGE SCALE GENOMIC DNA]</scope>
    <source>
        <strain evidence="18">Urdbean</strain>
    </source>
</reference>
<dbReference type="PANTHER" id="PTHR46913:SF1">
    <property type="entry name" value="RING-H2 FINGER PROTEIN ATL16"/>
    <property type="match status" value="1"/>
</dbReference>
<evidence type="ECO:0000256" key="1">
    <source>
        <dbReference type="ARBA" id="ARBA00000900"/>
    </source>
</evidence>
<evidence type="ECO:0000256" key="5">
    <source>
        <dbReference type="ARBA" id="ARBA00022679"/>
    </source>
</evidence>
<evidence type="ECO:0000256" key="4">
    <source>
        <dbReference type="ARBA" id="ARBA00012483"/>
    </source>
</evidence>
<keyword evidence="19" id="KW-1185">Reference proteome</keyword>
<evidence type="ECO:0000256" key="13">
    <source>
        <dbReference type="ARBA" id="ARBA00024209"/>
    </source>
</evidence>
<feature type="compositionally biased region" description="Low complexity" evidence="15">
    <location>
        <begin position="228"/>
        <end position="240"/>
    </location>
</feature>
<dbReference type="Proteomes" id="UP001374535">
    <property type="component" value="Chromosome 6"/>
</dbReference>